<dbReference type="STRING" id="4537.A0A0E0LAB3"/>
<dbReference type="SMART" id="SM00184">
    <property type="entry name" value="RING"/>
    <property type="match status" value="1"/>
</dbReference>
<dbReference type="HOGENOM" id="CLU_013137_15_5_1"/>
<dbReference type="GO" id="GO:0008270">
    <property type="term" value="F:zinc ion binding"/>
    <property type="evidence" value="ECO:0007669"/>
    <property type="project" value="UniProtKB-KW"/>
</dbReference>
<sequence length="191" mass="20036">MAPPSSSSVISIFLLVAGVALMLVVHIIVVFWALRRGRRASRGEEEAPGRAAAEGKGLSADEIGSLPCHDVVKGGGGDCAVCLEALEAGDRCRRLPRCEHSFHAPCVDSWLRKSRWCPVCRADVVGRAPEGERKTAAAAAGHAVETVAESSEGVYYKLATVALPCVLAGEQLAPIGAGYFSRTGTYKTATS</sequence>
<keyword evidence="2" id="KW-1133">Transmembrane helix</keyword>
<dbReference type="Proteomes" id="UP000026962">
    <property type="component" value="Chromosome 6"/>
</dbReference>
<feature type="transmembrane region" description="Helical" evidence="2">
    <location>
        <begin position="12"/>
        <end position="34"/>
    </location>
</feature>
<dbReference type="eggNOG" id="KOG0800">
    <property type="taxonomic scope" value="Eukaryota"/>
</dbReference>
<evidence type="ECO:0000256" key="2">
    <source>
        <dbReference type="SAM" id="Phobius"/>
    </source>
</evidence>
<dbReference type="Gramene" id="OPUNC06G09990.1">
    <property type="protein sequence ID" value="OPUNC06G09990.1"/>
    <property type="gene ID" value="OPUNC06G09990"/>
</dbReference>
<feature type="domain" description="RING-type" evidence="3">
    <location>
        <begin position="79"/>
        <end position="121"/>
    </location>
</feature>
<protein>
    <recommendedName>
        <fullName evidence="3">RING-type domain-containing protein</fullName>
    </recommendedName>
</protein>
<organism evidence="4">
    <name type="scientific">Oryza punctata</name>
    <name type="common">Red rice</name>
    <dbReference type="NCBI Taxonomy" id="4537"/>
    <lineage>
        <taxon>Eukaryota</taxon>
        <taxon>Viridiplantae</taxon>
        <taxon>Streptophyta</taxon>
        <taxon>Embryophyta</taxon>
        <taxon>Tracheophyta</taxon>
        <taxon>Spermatophyta</taxon>
        <taxon>Magnoliopsida</taxon>
        <taxon>Liliopsida</taxon>
        <taxon>Poales</taxon>
        <taxon>Poaceae</taxon>
        <taxon>BOP clade</taxon>
        <taxon>Oryzoideae</taxon>
        <taxon>Oryzeae</taxon>
        <taxon>Oryzinae</taxon>
        <taxon>Oryza</taxon>
    </lineage>
</organism>
<keyword evidence="1" id="KW-0863">Zinc-finger</keyword>
<proteinExistence type="predicted"/>
<dbReference type="Pfam" id="PF13639">
    <property type="entry name" value="zf-RING_2"/>
    <property type="match status" value="1"/>
</dbReference>
<dbReference type="SUPFAM" id="SSF57850">
    <property type="entry name" value="RING/U-box"/>
    <property type="match status" value="1"/>
</dbReference>
<keyword evidence="2" id="KW-0812">Transmembrane</keyword>
<dbReference type="UniPathway" id="UPA00143"/>
<dbReference type="PROSITE" id="PS50089">
    <property type="entry name" value="ZF_RING_2"/>
    <property type="match status" value="1"/>
</dbReference>
<keyword evidence="1" id="KW-0479">Metal-binding</keyword>
<keyword evidence="5" id="KW-1185">Reference proteome</keyword>
<dbReference type="PANTHER" id="PTHR45676">
    <property type="entry name" value="RING-H2 FINGER PROTEIN ATL51-RELATED"/>
    <property type="match status" value="1"/>
</dbReference>
<evidence type="ECO:0000313" key="4">
    <source>
        <dbReference type="EnsemblPlants" id="OPUNC06G09990.1"/>
    </source>
</evidence>
<dbReference type="Gene3D" id="3.30.40.10">
    <property type="entry name" value="Zinc/RING finger domain, C3HC4 (zinc finger)"/>
    <property type="match status" value="1"/>
</dbReference>
<dbReference type="FunFam" id="3.30.40.10:FF:000724">
    <property type="entry name" value="RING-H2 finger protein ATL56"/>
    <property type="match status" value="1"/>
</dbReference>
<dbReference type="AlphaFoldDB" id="A0A0E0LAB3"/>
<dbReference type="OMA" id="YKMESTS"/>
<dbReference type="GO" id="GO:0016567">
    <property type="term" value="P:protein ubiquitination"/>
    <property type="evidence" value="ECO:0007669"/>
    <property type="project" value="UniProtKB-UniPathway"/>
</dbReference>
<accession>A0A0E0LAB3</accession>
<name>A0A0E0LAB3_ORYPU</name>
<reference evidence="4" key="2">
    <citation type="submission" date="2018-05" db="EMBL/GenBank/DDBJ databases">
        <title>OpunRS2 (Oryza punctata Reference Sequence Version 2).</title>
        <authorList>
            <person name="Zhang J."/>
            <person name="Kudrna D."/>
            <person name="Lee S."/>
            <person name="Talag J."/>
            <person name="Welchert J."/>
            <person name="Wing R.A."/>
        </authorList>
    </citation>
    <scope>NUCLEOTIDE SEQUENCE [LARGE SCALE GENOMIC DNA]</scope>
</reference>
<dbReference type="PANTHER" id="PTHR45676:SF78">
    <property type="entry name" value="RING-TYPE E3 UBIQUITIN TRANSFERASE"/>
    <property type="match status" value="1"/>
</dbReference>
<dbReference type="EnsemblPlants" id="OPUNC06G09990.1">
    <property type="protein sequence ID" value="OPUNC06G09990.1"/>
    <property type="gene ID" value="OPUNC06G09990"/>
</dbReference>
<evidence type="ECO:0000256" key="1">
    <source>
        <dbReference type="PROSITE-ProRule" id="PRU00175"/>
    </source>
</evidence>
<dbReference type="InterPro" id="IPR001841">
    <property type="entry name" value="Znf_RING"/>
</dbReference>
<keyword evidence="2" id="KW-0472">Membrane</keyword>
<keyword evidence="1" id="KW-0862">Zinc</keyword>
<evidence type="ECO:0000313" key="5">
    <source>
        <dbReference type="Proteomes" id="UP000026962"/>
    </source>
</evidence>
<evidence type="ECO:0000259" key="3">
    <source>
        <dbReference type="PROSITE" id="PS50089"/>
    </source>
</evidence>
<reference evidence="4" key="1">
    <citation type="submission" date="2015-04" db="UniProtKB">
        <authorList>
            <consortium name="EnsemblPlants"/>
        </authorList>
    </citation>
    <scope>IDENTIFICATION</scope>
</reference>
<dbReference type="InterPro" id="IPR013083">
    <property type="entry name" value="Znf_RING/FYVE/PHD"/>
</dbReference>